<dbReference type="InterPro" id="IPR036770">
    <property type="entry name" value="Ankyrin_rpt-contain_sf"/>
</dbReference>
<protein>
    <submittedName>
        <fullName evidence="1">Uncharacterized protein</fullName>
    </submittedName>
</protein>
<dbReference type="SUPFAM" id="SSF48403">
    <property type="entry name" value="Ankyrin repeat"/>
    <property type="match status" value="1"/>
</dbReference>
<dbReference type="GeneID" id="87822739"/>
<accession>A0AAN6TUZ6</accession>
<reference evidence="1" key="2">
    <citation type="submission" date="2023-05" db="EMBL/GenBank/DDBJ databases">
        <authorList>
            <consortium name="Lawrence Berkeley National Laboratory"/>
            <person name="Steindorff A."/>
            <person name="Hensen N."/>
            <person name="Bonometti L."/>
            <person name="Westerberg I."/>
            <person name="Brannstrom I.O."/>
            <person name="Guillou S."/>
            <person name="Cros-Aarteil S."/>
            <person name="Calhoun S."/>
            <person name="Haridas S."/>
            <person name="Kuo A."/>
            <person name="Mondo S."/>
            <person name="Pangilinan J."/>
            <person name="Riley R."/>
            <person name="Labutti K."/>
            <person name="Andreopoulos B."/>
            <person name="Lipzen A."/>
            <person name="Chen C."/>
            <person name="Yanf M."/>
            <person name="Daum C."/>
            <person name="Ng V."/>
            <person name="Clum A."/>
            <person name="Ohm R."/>
            <person name="Martin F."/>
            <person name="Silar P."/>
            <person name="Natvig D."/>
            <person name="Lalanne C."/>
            <person name="Gautier V."/>
            <person name="Ament-Velasquez S.L."/>
            <person name="Kruys A."/>
            <person name="Hutchinson M.I."/>
            <person name="Powell A.J."/>
            <person name="Barry K."/>
            <person name="Miller A.N."/>
            <person name="Grigoriev I.V."/>
            <person name="Debuchy R."/>
            <person name="Gladieux P."/>
            <person name="Thoren M.H."/>
            <person name="Johannesson H."/>
        </authorList>
    </citation>
    <scope>NUCLEOTIDE SEQUENCE</scope>
    <source>
        <strain evidence="1">CBS 731.68</strain>
    </source>
</reference>
<keyword evidence="2" id="KW-1185">Reference proteome</keyword>
<dbReference type="AlphaFoldDB" id="A0AAN6TUZ6"/>
<reference evidence="1" key="1">
    <citation type="journal article" date="2023" name="Mol. Phylogenet. Evol.">
        <title>Genome-scale phylogeny and comparative genomics of the fungal order Sordariales.</title>
        <authorList>
            <person name="Hensen N."/>
            <person name="Bonometti L."/>
            <person name="Westerberg I."/>
            <person name="Brannstrom I.O."/>
            <person name="Guillou S."/>
            <person name="Cros-Aarteil S."/>
            <person name="Calhoun S."/>
            <person name="Haridas S."/>
            <person name="Kuo A."/>
            <person name="Mondo S."/>
            <person name="Pangilinan J."/>
            <person name="Riley R."/>
            <person name="LaButti K."/>
            <person name="Andreopoulos B."/>
            <person name="Lipzen A."/>
            <person name="Chen C."/>
            <person name="Yan M."/>
            <person name="Daum C."/>
            <person name="Ng V."/>
            <person name="Clum A."/>
            <person name="Steindorff A."/>
            <person name="Ohm R.A."/>
            <person name="Martin F."/>
            <person name="Silar P."/>
            <person name="Natvig D.O."/>
            <person name="Lalanne C."/>
            <person name="Gautier V."/>
            <person name="Ament-Velasquez S.L."/>
            <person name="Kruys A."/>
            <person name="Hutchinson M.I."/>
            <person name="Powell A.J."/>
            <person name="Barry K."/>
            <person name="Miller A.N."/>
            <person name="Grigoriev I.V."/>
            <person name="Debuchy R."/>
            <person name="Gladieux P."/>
            <person name="Hiltunen Thoren M."/>
            <person name="Johannesson H."/>
        </authorList>
    </citation>
    <scope>NUCLEOTIDE SEQUENCE</scope>
    <source>
        <strain evidence="1">CBS 731.68</strain>
    </source>
</reference>
<sequence>MQGVMSPLKQALVYPDAFHIEWMFSRQRIRGNPQAAAARYLHWAVTLHWADDYLVRSRRPDDPSWSMREQSIRSLLAAGADPAQLDNSGNTPPLPSCRSWCGDHSQLKHVCHLFKPLSRGVDINCKNQDGRSVGDYPESLSEVPQAAEYLYLYLRLVKLEHGKWDLTNESHWSF</sequence>
<dbReference type="RefSeq" id="XP_062644441.1">
    <property type="nucleotide sequence ID" value="XM_062785973.1"/>
</dbReference>
<comment type="caution">
    <text evidence="1">The sequence shown here is derived from an EMBL/GenBank/DDBJ whole genome shotgun (WGS) entry which is preliminary data.</text>
</comment>
<dbReference type="Gene3D" id="1.25.40.20">
    <property type="entry name" value="Ankyrin repeat-containing domain"/>
    <property type="match status" value="1"/>
</dbReference>
<organism evidence="1 2">
    <name type="scientific">Parathielavia appendiculata</name>
    <dbReference type="NCBI Taxonomy" id="2587402"/>
    <lineage>
        <taxon>Eukaryota</taxon>
        <taxon>Fungi</taxon>
        <taxon>Dikarya</taxon>
        <taxon>Ascomycota</taxon>
        <taxon>Pezizomycotina</taxon>
        <taxon>Sordariomycetes</taxon>
        <taxon>Sordariomycetidae</taxon>
        <taxon>Sordariales</taxon>
        <taxon>Chaetomiaceae</taxon>
        <taxon>Parathielavia</taxon>
    </lineage>
</organism>
<proteinExistence type="predicted"/>
<dbReference type="Proteomes" id="UP001302602">
    <property type="component" value="Unassembled WGS sequence"/>
</dbReference>
<gene>
    <name evidence="1" type="ORF">N657DRAFT_151843</name>
</gene>
<evidence type="ECO:0000313" key="2">
    <source>
        <dbReference type="Proteomes" id="UP001302602"/>
    </source>
</evidence>
<name>A0AAN6TUZ6_9PEZI</name>
<dbReference type="EMBL" id="MU853237">
    <property type="protein sequence ID" value="KAK4120670.1"/>
    <property type="molecule type" value="Genomic_DNA"/>
</dbReference>
<evidence type="ECO:0000313" key="1">
    <source>
        <dbReference type="EMBL" id="KAK4120670.1"/>
    </source>
</evidence>